<evidence type="ECO:0000313" key="2">
    <source>
        <dbReference type="EMBL" id="ABE55523.1"/>
    </source>
</evidence>
<organism evidence="2 3">
    <name type="scientific">Shewanella denitrificans (strain OS217 / ATCC BAA-1090 / DSM 15013)</name>
    <dbReference type="NCBI Taxonomy" id="318161"/>
    <lineage>
        <taxon>Bacteria</taxon>
        <taxon>Pseudomonadati</taxon>
        <taxon>Pseudomonadota</taxon>
        <taxon>Gammaproteobacteria</taxon>
        <taxon>Alteromonadales</taxon>
        <taxon>Shewanellaceae</taxon>
        <taxon>Shewanella</taxon>
    </lineage>
</organism>
<accession>Q12M03</accession>
<dbReference type="eggNOG" id="ENOG50333TE">
    <property type="taxonomic scope" value="Bacteria"/>
</dbReference>
<keyword evidence="3" id="KW-1185">Reference proteome</keyword>
<reference evidence="2 3" key="1">
    <citation type="submission" date="2006-03" db="EMBL/GenBank/DDBJ databases">
        <title>Complete sequence of Shewanella denitrificans OS217.</title>
        <authorList>
            <consortium name="US DOE Joint Genome Institute"/>
            <person name="Copeland A."/>
            <person name="Lucas S."/>
            <person name="Lapidus A."/>
            <person name="Barry K."/>
            <person name="Detter J.C."/>
            <person name="Glavina del Rio T."/>
            <person name="Hammon N."/>
            <person name="Israni S."/>
            <person name="Dalin E."/>
            <person name="Tice H."/>
            <person name="Pitluck S."/>
            <person name="Brettin T."/>
            <person name="Bruce D."/>
            <person name="Han C."/>
            <person name="Tapia R."/>
            <person name="Gilna P."/>
            <person name="Kiss H."/>
            <person name="Schmutz J."/>
            <person name="Larimer F."/>
            <person name="Land M."/>
            <person name="Hauser L."/>
            <person name="Kyrpides N."/>
            <person name="Lykidis A."/>
            <person name="Richardson P."/>
        </authorList>
    </citation>
    <scope>NUCLEOTIDE SEQUENCE [LARGE SCALE GENOMIC DNA]</scope>
    <source>
        <strain evidence="3">OS217 / ATCC BAA-1090 / DSM 15013</strain>
    </source>
</reference>
<gene>
    <name evidence="2" type="ordered locus">Sden_2243</name>
</gene>
<dbReference type="EMBL" id="CP000302">
    <property type="protein sequence ID" value="ABE55523.1"/>
    <property type="molecule type" value="Genomic_DNA"/>
</dbReference>
<evidence type="ECO:0000256" key="1">
    <source>
        <dbReference type="SAM" id="MobiDB-lite"/>
    </source>
</evidence>
<dbReference type="AlphaFoldDB" id="Q12M03"/>
<feature type="compositionally biased region" description="Basic and acidic residues" evidence="1">
    <location>
        <begin position="115"/>
        <end position="132"/>
    </location>
</feature>
<dbReference type="RefSeq" id="WP_011496676.1">
    <property type="nucleotide sequence ID" value="NC_007954.1"/>
</dbReference>
<dbReference type="KEGG" id="sdn:Sden_2243"/>
<dbReference type="Proteomes" id="UP000001982">
    <property type="component" value="Chromosome"/>
</dbReference>
<dbReference type="HOGENOM" id="CLU_137395_0_0_6"/>
<dbReference type="STRING" id="318161.Sden_2243"/>
<sequence length="132" mass="15462">MLIFVLLLLAILGLFFYQHRKNRTQQRHHKPKHHHAQNPYHSVSVETLPDCCIAARKLAKKRYLSDEAPMLPLENCQASDCQCRYLHFDDRRDEEAGRRNDFGLSQDLFGSDGQTNRREESAGRRASDKRNR</sequence>
<protein>
    <submittedName>
        <fullName evidence="2">Uncharacterized protein</fullName>
    </submittedName>
</protein>
<dbReference type="OrthoDB" id="8527522at2"/>
<evidence type="ECO:0000313" key="3">
    <source>
        <dbReference type="Proteomes" id="UP000001982"/>
    </source>
</evidence>
<feature type="region of interest" description="Disordered" evidence="1">
    <location>
        <begin position="97"/>
        <end position="132"/>
    </location>
</feature>
<name>Q12M03_SHEDO</name>
<proteinExistence type="predicted"/>